<protein>
    <submittedName>
        <fullName evidence="1">Uncharacterized protein</fullName>
    </submittedName>
</protein>
<comment type="caution">
    <text evidence="1">The sequence shown here is derived from an EMBL/GenBank/DDBJ whole genome shotgun (WGS) entry which is preliminary data.</text>
</comment>
<organism evidence="1 2">
    <name type="scientific">Phyllosticta citribraziliensis</name>
    <dbReference type="NCBI Taxonomy" id="989973"/>
    <lineage>
        <taxon>Eukaryota</taxon>
        <taxon>Fungi</taxon>
        <taxon>Dikarya</taxon>
        <taxon>Ascomycota</taxon>
        <taxon>Pezizomycotina</taxon>
        <taxon>Dothideomycetes</taxon>
        <taxon>Dothideomycetes incertae sedis</taxon>
        <taxon>Botryosphaeriales</taxon>
        <taxon>Phyllostictaceae</taxon>
        <taxon>Phyllosticta</taxon>
    </lineage>
</organism>
<evidence type="ECO:0000313" key="1">
    <source>
        <dbReference type="EMBL" id="KAK7530737.1"/>
    </source>
</evidence>
<name>A0ABR1L690_9PEZI</name>
<evidence type="ECO:0000313" key="2">
    <source>
        <dbReference type="Proteomes" id="UP001360953"/>
    </source>
</evidence>
<proteinExistence type="predicted"/>
<reference evidence="1 2" key="1">
    <citation type="submission" date="2024-04" db="EMBL/GenBank/DDBJ databases">
        <title>Phyllosticta paracitricarpa is synonymous to the EU quarantine fungus P. citricarpa based on phylogenomic analyses.</title>
        <authorList>
            <consortium name="Lawrence Berkeley National Laboratory"/>
            <person name="Van ingen-buijs V.A."/>
            <person name="Van westerhoven A.C."/>
            <person name="Haridas S."/>
            <person name="Skiadas P."/>
            <person name="Martin F."/>
            <person name="Groenewald J.Z."/>
            <person name="Crous P.W."/>
            <person name="Seidl M.F."/>
        </authorList>
    </citation>
    <scope>NUCLEOTIDE SEQUENCE [LARGE SCALE GENOMIC DNA]</scope>
    <source>
        <strain evidence="1 2">CPC 17464</strain>
    </source>
</reference>
<gene>
    <name evidence="1" type="ORF">J3D65DRAFT_134834</name>
</gene>
<keyword evidence="2" id="KW-1185">Reference proteome</keyword>
<sequence>MDPSRAVGAATSAGESSGWPHLLVAQTTTATLRRVIIASARPRRRRHQLPAPQGGLAIAACLPACLPCRLAVGSGPPLPVRACSPWVSQPRKYMYKTRVFVTRLRLGNRSSSRYRSCASTGRSVAVTSITYLAQHPQHTASTRLAQLLPVHIIQEPTYPAAQLSSAHLTSPTPLCFSFVVVGPPPPPPPWA</sequence>
<dbReference type="EMBL" id="JBBPEH010000013">
    <property type="protein sequence ID" value="KAK7530737.1"/>
    <property type="molecule type" value="Genomic_DNA"/>
</dbReference>
<dbReference type="Proteomes" id="UP001360953">
    <property type="component" value="Unassembled WGS sequence"/>
</dbReference>
<dbReference type="GeneID" id="92026836"/>
<dbReference type="RefSeq" id="XP_066650810.1">
    <property type="nucleotide sequence ID" value="XM_066793930.1"/>
</dbReference>
<accession>A0ABR1L690</accession>